<evidence type="ECO:0000313" key="3">
    <source>
        <dbReference type="Proteomes" id="UP000070163"/>
    </source>
</evidence>
<gene>
    <name evidence="2" type="ORF">AKJ57_00480</name>
</gene>
<dbReference type="EMBL" id="LHXJ01000003">
    <property type="protein sequence ID" value="KXA91660.1"/>
    <property type="molecule type" value="Genomic_DNA"/>
</dbReference>
<feature type="transmembrane region" description="Helical" evidence="1">
    <location>
        <begin position="325"/>
        <end position="345"/>
    </location>
</feature>
<organism evidence="2 3">
    <name type="scientific">candidate division MSBL1 archaeon SCGC-AAA259A05</name>
    <dbReference type="NCBI Taxonomy" id="1698259"/>
    <lineage>
        <taxon>Archaea</taxon>
        <taxon>Methanobacteriati</taxon>
        <taxon>Methanobacteriota</taxon>
        <taxon>candidate division MSBL1</taxon>
    </lineage>
</organism>
<proteinExistence type="predicted"/>
<keyword evidence="1" id="KW-1133">Transmembrane helix</keyword>
<sequence>MLTRLSRIFLLKKASKETVLSIALIVAALTAMAAFANGITERTEKLGGGEIGAQSFLILDGDLPGYEFDGALHETILFGKIEIGGRNRTVPIKSTNLSKFLEKKGKELEGRTPRKKDEAIAGNLLARVLEVQIGDAVEIQMNGEELRLKITGTVKSDTQASTSLLVAENFFDGAEVSEKLNLTTLPSNEIGENVVERLRGAPNREVSGLGDAKGFIRKINHQALSLVSLWFLIGCGVVLVGSGVGASRLVEESGKELEMLRSIGAGKRKSFLLMFLVLSVIALSGSLLGVSLGVAGSQVVTTSAGWLTGETILTPVLGLRSLLEIVALAFTSSIGGGLASVIYKLGGAKP</sequence>
<feature type="transmembrane region" description="Helical" evidence="1">
    <location>
        <begin position="227"/>
        <end position="250"/>
    </location>
</feature>
<keyword evidence="1" id="KW-0812">Transmembrane</keyword>
<keyword evidence="1" id="KW-0472">Membrane</keyword>
<evidence type="ECO:0000256" key="1">
    <source>
        <dbReference type="SAM" id="Phobius"/>
    </source>
</evidence>
<dbReference type="Proteomes" id="UP000070163">
    <property type="component" value="Unassembled WGS sequence"/>
</dbReference>
<accession>A0A133UBY1</accession>
<dbReference type="AlphaFoldDB" id="A0A133UBY1"/>
<comment type="caution">
    <text evidence="2">The sequence shown here is derived from an EMBL/GenBank/DDBJ whole genome shotgun (WGS) entry which is preliminary data.</text>
</comment>
<feature type="transmembrane region" description="Helical" evidence="1">
    <location>
        <begin position="271"/>
        <end position="295"/>
    </location>
</feature>
<name>A0A133UBY1_9EURY</name>
<protein>
    <recommendedName>
        <fullName evidence="4">ABC3 transporter permease protein domain-containing protein</fullName>
    </recommendedName>
</protein>
<reference evidence="2 3" key="1">
    <citation type="journal article" date="2016" name="Sci. Rep.">
        <title>Metabolic traits of an uncultured archaeal lineage -MSBL1- from brine pools of the Red Sea.</title>
        <authorList>
            <person name="Mwirichia R."/>
            <person name="Alam I."/>
            <person name="Rashid M."/>
            <person name="Vinu M."/>
            <person name="Ba-Alawi W."/>
            <person name="Anthony Kamau A."/>
            <person name="Kamanda Ngugi D."/>
            <person name="Goker M."/>
            <person name="Klenk H.P."/>
            <person name="Bajic V."/>
            <person name="Stingl U."/>
        </authorList>
    </citation>
    <scope>NUCLEOTIDE SEQUENCE [LARGE SCALE GENOMIC DNA]</scope>
    <source>
        <strain evidence="2">SCGC-AAA259A05</strain>
    </source>
</reference>
<evidence type="ECO:0008006" key="4">
    <source>
        <dbReference type="Google" id="ProtNLM"/>
    </source>
</evidence>
<keyword evidence="3" id="KW-1185">Reference proteome</keyword>
<evidence type="ECO:0000313" key="2">
    <source>
        <dbReference type="EMBL" id="KXA91660.1"/>
    </source>
</evidence>